<evidence type="ECO:0000256" key="8">
    <source>
        <dbReference type="SAM" id="SignalP"/>
    </source>
</evidence>
<evidence type="ECO:0000313" key="9">
    <source>
        <dbReference type="EMBL" id="NPD92499.1"/>
    </source>
</evidence>
<feature type="chain" id="PRO_5046561362" evidence="8">
    <location>
        <begin position="23"/>
        <end position="499"/>
    </location>
</feature>
<keyword evidence="5 8" id="KW-0732">Signal</keyword>
<dbReference type="Proteomes" id="UP000714420">
    <property type="component" value="Unassembled WGS sequence"/>
</dbReference>
<protein>
    <submittedName>
        <fullName evidence="9">Outer membrane beta-barrel protein</fullName>
    </submittedName>
</protein>
<reference evidence="9 10" key="1">
    <citation type="submission" date="2020-05" db="EMBL/GenBank/DDBJ databases">
        <title>Distinct polysaccharide utilization as determinants for interspecies competition between intestinal Prevotella spp.</title>
        <authorList>
            <person name="Galvez E.J.C."/>
            <person name="Iljazovic A."/>
            <person name="Strowig T."/>
        </authorList>
    </citation>
    <scope>NUCLEOTIDE SEQUENCE [LARGE SCALE GENOMIC DNA]</scope>
    <source>
        <strain evidence="9 10">PMUR</strain>
    </source>
</reference>
<keyword evidence="4" id="KW-0812">Transmembrane</keyword>
<proteinExistence type="inferred from homology"/>
<accession>A0ABX2ANC4</accession>
<evidence type="ECO:0000256" key="2">
    <source>
        <dbReference type="ARBA" id="ARBA00008163"/>
    </source>
</evidence>
<comment type="caution">
    <text evidence="9">The sequence shown here is derived from an EMBL/GenBank/DDBJ whole genome shotgun (WGS) entry which is preliminary data.</text>
</comment>
<evidence type="ECO:0000256" key="4">
    <source>
        <dbReference type="ARBA" id="ARBA00022692"/>
    </source>
</evidence>
<evidence type="ECO:0000256" key="3">
    <source>
        <dbReference type="ARBA" id="ARBA00022452"/>
    </source>
</evidence>
<evidence type="ECO:0000256" key="1">
    <source>
        <dbReference type="ARBA" id="ARBA00004571"/>
    </source>
</evidence>
<comment type="similarity">
    <text evidence="2">Belongs to the OmpP1/FadL family.</text>
</comment>
<dbReference type="Gene3D" id="2.40.160.60">
    <property type="entry name" value="Outer membrane protein transport protein (OMPP1/FadL/TodX)"/>
    <property type="match status" value="1"/>
</dbReference>
<evidence type="ECO:0000256" key="7">
    <source>
        <dbReference type="ARBA" id="ARBA00023237"/>
    </source>
</evidence>
<dbReference type="PANTHER" id="PTHR35093">
    <property type="entry name" value="OUTER MEMBRANE PROTEIN NMB0088-RELATED"/>
    <property type="match status" value="1"/>
</dbReference>
<evidence type="ECO:0000313" key="10">
    <source>
        <dbReference type="Proteomes" id="UP000714420"/>
    </source>
</evidence>
<keyword evidence="3" id="KW-1134">Transmembrane beta strand</keyword>
<dbReference type="InterPro" id="IPR005017">
    <property type="entry name" value="OMPP1/FadL/TodX"/>
</dbReference>
<comment type="subcellular location">
    <subcellularLocation>
        <location evidence="1">Cell outer membrane</location>
        <topology evidence="1">Multi-pass membrane protein</topology>
    </subcellularLocation>
</comment>
<evidence type="ECO:0000256" key="5">
    <source>
        <dbReference type="ARBA" id="ARBA00022729"/>
    </source>
</evidence>
<keyword evidence="6" id="KW-0472">Membrane</keyword>
<dbReference type="PANTHER" id="PTHR35093:SF8">
    <property type="entry name" value="OUTER MEMBRANE PROTEIN NMB0088-RELATED"/>
    <property type="match status" value="1"/>
</dbReference>
<sequence>MKPLKSICLATMAMAVITTANAGGLLTNTNQNVAFLRNPARDAAIGIDGVYSNPAGVAFLNNGLHLSINLQNAHQTRTIETGFPLFVYNMKNPGNAIHKFKGKADAPIIPSIQAAYNKDKWSFQFGFAITGGGGKCEFDNGLGSFEQVVAGMTTYKETVNGLYQTLGALGIPNMAGHAMGNGYQYDSYMRGRQYYYGFTFGAARKISDNLSVYGGLRMLYGTANYYGYVKNIAIEHIDATGANMVSATKHFGELSQQLSYYAGAMEQAGNTEAAAGLKQAAVATGTLSAATQDIELNCDQTGWGVAPIIGADYKLGKLNLAAKYEFKTRMRLKNKSANSASAKNIAMLDKFADGGKVAEDTPALLTVGAQYEILPQLKVMAGWHHYFDVDTKQYTKEMLDDTNEYLAGFEYNVNKRIEVSAGYQRTEYGMKDAGMNDISYNVNSWSFGFGVGVKVADNMKINAAYFQTNYDDYDMTSGISTNSFTRTNRVFGLGLDITL</sequence>
<dbReference type="SUPFAM" id="SSF56935">
    <property type="entry name" value="Porins"/>
    <property type="match status" value="1"/>
</dbReference>
<keyword evidence="7" id="KW-0998">Cell outer membrane</keyword>
<feature type="signal peptide" evidence="8">
    <location>
        <begin position="1"/>
        <end position="22"/>
    </location>
</feature>
<keyword evidence="10" id="KW-1185">Reference proteome</keyword>
<organism evidence="9 10">
    <name type="scientific">Xylanibacter muris</name>
    <dbReference type="NCBI Taxonomy" id="2736290"/>
    <lineage>
        <taxon>Bacteria</taxon>
        <taxon>Pseudomonadati</taxon>
        <taxon>Bacteroidota</taxon>
        <taxon>Bacteroidia</taxon>
        <taxon>Bacteroidales</taxon>
        <taxon>Prevotellaceae</taxon>
        <taxon>Xylanibacter</taxon>
    </lineage>
</organism>
<evidence type="ECO:0000256" key="6">
    <source>
        <dbReference type="ARBA" id="ARBA00023136"/>
    </source>
</evidence>
<gene>
    <name evidence="9" type="ORF">HPS56_09125</name>
</gene>
<name>A0ABX2ANC4_9BACT</name>
<dbReference type="EMBL" id="JABKKF010000008">
    <property type="protein sequence ID" value="NPD92499.1"/>
    <property type="molecule type" value="Genomic_DNA"/>
</dbReference>